<name>A0A0K2UJ01_LEPSM</name>
<dbReference type="AlphaFoldDB" id="A0A0K2UJ01"/>
<evidence type="ECO:0000313" key="1">
    <source>
        <dbReference type="EMBL" id="CDW38213.1"/>
    </source>
</evidence>
<protein>
    <submittedName>
        <fullName evidence="1">Uncharacterized protein</fullName>
    </submittedName>
</protein>
<organism evidence="1">
    <name type="scientific">Lepeophtheirus salmonis</name>
    <name type="common">Salmon louse</name>
    <name type="synonym">Caligus salmonis</name>
    <dbReference type="NCBI Taxonomy" id="72036"/>
    <lineage>
        <taxon>Eukaryota</taxon>
        <taxon>Metazoa</taxon>
        <taxon>Ecdysozoa</taxon>
        <taxon>Arthropoda</taxon>
        <taxon>Crustacea</taxon>
        <taxon>Multicrustacea</taxon>
        <taxon>Hexanauplia</taxon>
        <taxon>Copepoda</taxon>
        <taxon>Siphonostomatoida</taxon>
        <taxon>Caligidae</taxon>
        <taxon>Lepeophtheirus</taxon>
    </lineage>
</organism>
<proteinExistence type="predicted"/>
<sequence length="32" mass="3886">MIWRHIFENMQPLQIFNATISLSKIVISLRRE</sequence>
<dbReference type="EMBL" id="HACA01020852">
    <property type="protein sequence ID" value="CDW38213.1"/>
    <property type="molecule type" value="Transcribed_RNA"/>
</dbReference>
<reference evidence="1" key="1">
    <citation type="submission" date="2014-05" db="EMBL/GenBank/DDBJ databases">
        <authorList>
            <person name="Chronopoulou M."/>
        </authorList>
    </citation>
    <scope>NUCLEOTIDE SEQUENCE</scope>
    <source>
        <tissue evidence="1">Whole organism</tissue>
    </source>
</reference>
<accession>A0A0K2UJ01</accession>